<sequence length="60" mass="6719">LEQVLGSKVLLPKDLLWGFWRTIAEFTDRISNLRNKLGRAGLKDEGLVVPKELGAEGKIE</sequence>
<evidence type="ECO:0000313" key="1">
    <source>
        <dbReference type="EMBL" id="KRX98060.1"/>
    </source>
</evidence>
<name>A0A0V0YDG3_9BILA</name>
<feature type="non-terminal residue" evidence="1">
    <location>
        <position position="60"/>
    </location>
</feature>
<reference evidence="1 2" key="1">
    <citation type="submission" date="2015-01" db="EMBL/GenBank/DDBJ databases">
        <title>Evolution of Trichinella species and genotypes.</title>
        <authorList>
            <person name="Korhonen P.K."/>
            <person name="Edoardo P."/>
            <person name="Giuseppe L.R."/>
            <person name="Gasser R.B."/>
        </authorList>
    </citation>
    <scope>NUCLEOTIDE SEQUENCE [LARGE SCALE GENOMIC DNA]</scope>
    <source>
        <strain evidence="1">ISS2496</strain>
    </source>
</reference>
<dbReference type="AlphaFoldDB" id="A0A0V0YDG3"/>
<dbReference type="InterPro" id="IPR052965">
    <property type="entry name" value="Pigment-catalase-like"/>
</dbReference>
<organism evidence="1 2">
    <name type="scientific">Trichinella patagoniensis</name>
    <dbReference type="NCBI Taxonomy" id="990121"/>
    <lineage>
        <taxon>Eukaryota</taxon>
        <taxon>Metazoa</taxon>
        <taxon>Ecdysozoa</taxon>
        <taxon>Nematoda</taxon>
        <taxon>Enoplea</taxon>
        <taxon>Dorylaimia</taxon>
        <taxon>Trichinellida</taxon>
        <taxon>Trichinellidae</taxon>
        <taxon>Trichinella</taxon>
    </lineage>
</organism>
<gene>
    <name evidence="1" type="ORF">T12_5332</name>
</gene>
<dbReference type="PANTHER" id="PTHR31694:SF12">
    <property type="entry name" value="DESICCATION-LIKE PROTEIN"/>
    <property type="match status" value="1"/>
</dbReference>
<evidence type="ECO:0000313" key="2">
    <source>
        <dbReference type="Proteomes" id="UP000054783"/>
    </source>
</evidence>
<accession>A0A0V0YDG3</accession>
<keyword evidence="2" id="KW-1185">Reference proteome</keyword>
<dbReference type="Proteomes" id="UP000054783">
    <property type="component" value="Unassembled WGS sequence"/>
</dbReference>
<dbReference type="EMBL" id="JYDQ01004377">
    <property type="protein sequence ID" value="KRX98060.1"/>
    <property type="molecule type" value="Genomic_DNA"/>
</dbReference>
<proteinExistence type="predicted"/>
<feature type="non-terminal residue" evidence="1">
    <location>
        <position position="1"/>
    </location>
</feature>
<protein>
    <submittedName>
        <fullName evidence="1">Desiccation-related protein PCC13-62</fullName>
    </submittedName>
</protein>
<dbReference type="STRING" id="990121.A0A0V0YDG3"/>
<dbReference type="PANTHER" id="PTHR31694">
    <property type="entry name" value="DESICCATION-LIKE PROTEIN"/>
    <property type="match status" value="1"/>
</dbReference>
<comment type="caution">
    <text evidence="1">The sequence shown here is derived from an EMBL/GenBank/DDBJ whole genome shotgun (WGS) entry which is preliminary data.</text>
</comment>